<feature type="domain" description="Peptidoglycan binding-like" evidence="1">
    <location>
        <begin position="200"/>
        <end position="234"/>
    </location>
</feature>
<dbReference type="Gene3D" id="3.40.80.10">
    <property type="entry name" value="Peptidoglycan recognition protein-like"/>
    <property type="match status" value="1"/>
</dbReference>
<evidence type="ECO:0000313" key="4">
    <source>
        <dbReference type="Proteomes" id="UP001595539"/>
    </source>
</evidence>
<protein>
    <submittedName>
        <fullName evidence="3">N-acetylmuramoyl-L-alanine amidase</fullName>
    </submittedName>
</protein>
<dbReference type="InterPro" id="IPR002502">
    <property type="entry name" value="Amidase_domain"/>
</dbReference>
<dbReference type="InterPro" id="IPR036366">
    <property type="entry name" value="PGBDSf"/>
</dbReference>
<dbReference type="SUPFAM" id="SSF55846">
    <property type="entry name" value="N-acetylmuramoyl-L-alanine amidase-like"/>
    <property type="match status" value="1"/>
</dbReference>
<evidence type="ECO:0000259" key="1">
    <source>
        <dbReference type="Pfam" id="PF01471"/>
    </source>
</evidence>
<dbReference type="Pfam" id="PF01471">
    <property type="entry name" value="PG_binding_1"/>
    <property type="match status" value="1"/>
</dbReference>
<gene>
    <name evidence="3" type="ORF">ACFOM8_01850</name>
</gene>
<dbReference type="SUPFAM" id="SSF47090">
    <property type="entry name" value="PGBD-like"/>
    <property type="match status" value="1"/>
</dbReference>
<accession>A0ABV7TZI2</accession>
<dbReference type="Gene3D" id="1.10.101.10">
    <property type="entry name" value="PGBD-like superfamily/PGBD"/>
    <property type="match status" value="1"/>
</dbReference>
<dbReference type="Proteomes" id="UP001595539">
    <property type="component" value="Unassembled WGS sequence"/>
</dbReference>
<dbReference type="InterPro" id="IPR036365">
    <property type="entry name" value="PGBD-like_sf"/>
</dbReference>
<dbReference type="InterPro" id="IPR036505">
    <property type="entry name" value="Amidase/PGRP_sf"/>
</dbReference>
<feature type="domain" description="N-acetylmuramoyl-L-alanine amidase" evidence="2">
    <location>
        <begin position="2"/>
        <end position="123"/>
    </location>
</feature>
<dbReference type="RefSeq" id="WP_377758765.1">
    <property type="nucleotide sequence ID" value="NZ_JBHRXY010000001.1"/>
</dbReference>
<dbReference type="Pfam" id="PF01510">
    <property type="entry name" value="Amidase_2"/>
    <property type="match status" value="1"/>
</dbReference>
<dbReference type="InterPro" id="IPR002477">
    <property type="entry name" value="Peptidoglycan-bd-like"/>
</dbReference>
<evidence type="ECO:0000313" key="3">
    <source>
        <dbReference type="EMBL" id="MFC3628183.1"/>
    </source>
</evidence>
<evidence type="ECO:0000259" key="2">
    <source>
        <dbReference type="Pfam" id="PF01510"/>
    </source>
</evidence>
<organism evidence="3 4">
    <name type="scientific">Paracoccus angustae</name>
    <dbReference type="NCBI Taxonomy" id="1671480"/>
    <lineage>
        <taxon>Bacteria</taxon>
        <taxon>Pseudomonadati</taxon>
        <taxon>Pseudomonadota</taxon>
        <taxon>Alphaproteobacteria</taxon>
        <taxon>Rhodobacterales</taxon>
        <taxon>Paracoccaceae</taxon>
        <taxon>Paracoccus</taxon>
    </lineage>
</organism>
<comment type="caution">
    <text evidence="3">The sequence shown here is derived from an EMBL/GenBank/DDBJ whole genome shotgun (WGS) entry which is preliminary data.</text>
</comment>
<proteinExistence type="predicted"/>
<reference evidence="4" key="1">
    <citation type="journal article" date="2019" name="Int. J. Syst. Evol. Microbiol.">
        <title>The Global Catalogue of Microorganisms (GCM) 10K type strain sequencing project: providing services to taxonomists for standard genome sequencing and annotation.</title>
        <authorList>
            <consortium name="The Broad Institute Genomics Platform"/>
            <consortium name="The Broad Institute Genome Sequencing Center for Infectious Disease"/>
            <person name="Wu L."/>
            <person name="Ma J."/>
        </authorList>
    </citation>
    <scope>NUCLEOTIDE SEQUENCE [LARGE SCALE GENOMIC DNA]</scope>
    <source>
        <strain evidence="4">KCTC 42473</strain>
    </source>
</reference>
<dbReference type="EMBL" id="JBHRXY010000001">
    <property type="protein sequence ID" value="MFC3628183.1"/>
    <property type="molecule type" value="Genomic_DNA"/>
</dbReference>
<name>A0ABV7TZI2_9RHOB</name>
<keyword evidence="4" id="KW-1185">Reference proteome</keyword>
<sequence length="237" mass="25364">MQRIVLHHTAGGLSPSAFDKQHYHRLIDGNGEVHAGLHPISANVAGKVLRSGQYAAHTRGLNTGSIGVSMACMANAEWGNPRACKAFPTPVQVEGMIAEVARLCREYSIPVTRRTVLSHAEVQTTLGVTQANKWDYDYDPLGILDSRDPVRIGDMLRDRISAALGDVEPQAPRGPMPVIRRGSRGDAVVALQLILGLVGDGIFGPATEAAVVAFQRKHQLLPDGIVGKATWAALQGE</sequence>